<dbReference type="AlphaFoldDB" id="A0AAD6UUN3"/>
<feature type="region of interest" description="Disordered" evidence="1">
    <location>
        <begin position="316"/>
        <end position="344"/>
    </location>
</feature>
<gene>
    <name evidence="2" type="ORF">GGX14DRAFT_576831</name>
</gene>
<dbReference type="Proteomes" id="UP001219525">
    <property type="component" value="Unassembled WGS sequence"/>
</dbReference>
<accession>A0AAD6UUN3</accession>
<evidence type="ECO:0000313" key="3">
    <source>
        <dbReference type="Proteomes" id="UP001219525"/>
    </source>
</evidence>
<organism evidence="2 3">
    <name type="scientific">Mycena pura</name>
    <dbReference type="NCBI Taxonomy" id="153505"/>
    <lineage>
        <taxon>Eukaryota</taxon>
        <taxon>Fungi</taxon>
        <taxon>Dikarya</taxon>
        <taxon>Basidiomycota</taxon>
        <taxon>Agaricomycotina</taxon>
        <taxon>Agaricomycetes</taxon>
        <taxon>Agaricomycetidae</taxon>
        <taxon>Agaricales</taxon>
        <taxon>Marasmiineae</taxon>
        <taxon>Mycenaceae</taxon>
        <taxon>Mycena</taxon>
    </lineage>
</organism>
<name>A0AAD6UUN3_9AGAR</name>
<evidence type="ECO:0000313" key="2">
    <source>
        <dbReference type="EMBL" id="KAJ7193980.1"/>
    </source>
</evidence>
<protein>
    <submittedName>
        <fullName evidence="2">Uncharacterized protein</fullName>
    </submittedName>
</protein>
<comment type="caution">
    <text evidence="2">The sequence shown here is derived from an EMBL/GenBank/DDBJ whole genome shotgun (WGS) entry which is preliminary data.</text>
</comment>
<sequence>MCPRTLHMRSLEVHVHRVSVHILSIPAPVPAPCHPRSLHAPVATYAPCSVRRPPPRRVDALSPTLAACRAVPAPAPCTRIHAAPRPPRARMRGCPRLRSLDARMPTYLPCAPPRSLHAPYTLCTCPPAVPAPPRSLQAPVLAARARTRRARAHAVRTVAVLTRCARVCPHRAYAPCPRPRRTRVPTHPPCAPPRSLHAPVRAVPVCARRTRRARAHPPCPRMPAPDRAHPPCVPPAFVVRARDRAHPLCPRPRAPAPAACARVRCMHPCPCPPVVRAPRSLHVHVPTRRRMPTPAYVPLLHAPCPRRARVRAVPGARQCPGPVHSGNGVPRAIKTDGNTLRGLH</sequence>
<reference evidence="2" key="1">
    <citation type="submission" date="2023-03" db="EMBL/GenBank/DDBJ databases">
        <title>Massive genome expansion in bonnet fungi (Mycena s.s.) driven by repeated elements and novel gene families across ecological guilds.</title>
        <authorList>
            <consortium name="Lawrence Berkeley National Laboratory"/>
            <person name="Harder C.B."/>
            <person name="Miyauchi S."/>
            <person name="Viragh M."/>
            <person name="Kuo A."/>
            <person name="Thoen E."/>
            <person name="Andreopoulos B."/>
            <person name="Lu D."/>
            <person name="Skrede I."/>
            <person name="Drula E."/>
            <person name="Henrissat B."/>
            <person name="Morin E."/>
            <person name="Kohler A."/>
            <person name="Barry K."/>
            <person name="LaButti K."/>
            <person name="Morin E."/>
            <person name="Salamov A."/>
            <person name="Lipzen A."/>
            <person name="Mereny Z."/>
            <person name="Hegedus B."/>
            <person name="Baldrian P."/>
            <person name="Stursova M."/>
            <person name="Weitz H."/>
            <person name="Taylor A."/>
            <person name="Grigoriev I.V."/>
            <person name="Nagy L.G."/>
            <person name="Martin F."/>
            <person name="Kauserud H."/>
        </authorList>
    </citation>
    <scope>NUCLEOTIDE SEQUENCE</scope>
    <source>
        <strain evidence="2">9144</strain>
    </source>
</reference>
<keyword evidence="3" id="KW-1185">Reference proteome</keyword>
<proteinExistence type="predicted"/>
<dbReference type="EMBL" id="JARJCW010000103">
    <property type="protein sequence ID" value="KAJ7193980.1"/>
    <property type="molecule type" value="Genomic_DNA"/>
</dbReference>
<evidence type="ECO:0000256" key="1">
    <source>
        <dbReference type="SAM" id="MobiDB-lite"/>
    </source>
</evidence>